<evidence type="ECO:0000313" key="3">
    <source>
        <dbReference type="Proteomes" id="UP000027361"/>
    </source>
</evidence>
<name>A0A066WH49_TILAU</name>
<dbReference type="EMBL" id="JMSN01000019">
    <property type="protein sequence ID" value="KDN50349.1"/>
    <property type="molecule type" value="Genomic_DNA"/>
</dbReference>
<sequence length="57" mass="6535">MPAQKSRSHAQRNVKATMQAARRTSTLQKVIFLPIAKFNSHQKNSLRRQGSLHMYAL</sequence>
<evidence type="ECO:0000313" key="2">
    <source>
        <dbReference type="EMBL" id="KDN50349.1"/>
    </source>
</evidence>
<dbReference type="RefSeq" id="XP_013244474.1">
    <property type="nucleotide sequence ID" value="XM_013389020.1"/>
</dbReference>
<accession>A0A066WH49</accession>
<feature type="region of interest" description="Disordered" evidence="1">
    <location>
        <begin position="1"/>
        <end position="21"/>
    </location>
</feature>
<keyword evidence="3" id="KW-1185">Reference proteome</keyword>
<reference evidence="2 3" key="1">
    <citation type="submission" date="2014-05" db="EMBL/GenBank/DDBJ databases">
        <title>Draft genome sequence of a rare smut relative, Tilletiaria anomala UBC 951.</title>
        <authorList>
            <consortium name="DOE Joint Genome Institute"/>
            <person name="Toome M."/>
            <person name="Kuo A."/>
            <person name="Henrissat B."/>
            <person name="Lipzen A."/>
            <person name="Tritt A."/>
            <person name="Yoshinaga Y."/>
            <person name="Zane M."/>
            <person name="Barry K."/>
            <person name="Grigoriev I.V."/>
            <person name="Spatafora J.W."/>
            <person name="Aimea M.C."/>
        </authorList>
    </citation>
    <scope>NUCLEOTIDE SEQUENCE [LARGE SCALE GENOMIC DNA]</scope>
    <source>
        <strain evidence="2 3">UBC 951</strain>
    </source>
</reference>
<dbReference type="GeneID" id="25267681"/>
<comment type="caution">
    <text evidence="2">The sequence shown here is derived from an EMBL/GenBank/DDBJ whole genome shotgun (WGS) entry which is preliminary data.</text>
</comment>
<evidence type="ECO:0000256" key="1">
    <source>
        <dbReference type="SAM" id="MobiDB-lite"/>
    </source>
</evidence>
<dbReference type="InParanoid" id="A0A066WH49"/>
<dbReference type="HOGENOM" id="CLU_2998122_0_0_1"/>
<protein>
    <submittedName>
        <fullName evidence="2">Uncharacterized protein</fullName>
    </submittedName>
</protein>
<organism evidence="2 3">
    <name type="scientific">Tilletiaria anomala (strain ATCC 24038 / CBS 436.72 / UBC 951)</name>
    <dbReference type="NCBI Taxonomy" id="1037660"/>
    <lineage>
        <taxon>Eukaryota</taxon>
        <taxon>Fungi</taxon>
        <taxon>Dikarya</taxon>
        <taxon>Basidiomycota</taxon>
        <taxon>Ustilaginomycotina</taxon>
        <taxon>Exobasidiomycetes</taxon>
        <taxon>Georgefischeriales</taxon>
        <taxon>Tilletiariaceae</taxon>
        <taxon>Tilletiaria</taxon>
    </lineage>
</organism>
<dbReference type="Proteomes" id="UP000027361">
    <property type="component" value="Unassembled WGS sequence"/>
</dbReference>
<gene>
    <name evidence="2" type="ORF">K437DRAFT_64928</name>
</gene>
<feature type="compositionally biased region" description="Basic residues" evidence="1">
    <location>
        <begin position="1"/>
        <end position="12"/>
    </location>
</feature>
<proteinExistence type="predicted"/>
<dbReference type="AlphaFoldDB" id="A0A066WH49"/>